<keyword evidence="1 2" id="KW-0732">Signal</keyword>
<feature type="signal peptide" evidence="2">
    <location>
        <begin position="1"/>
        <end position="24"/>
    </location>
</feature>
<dbReference type="GO" id="GO:0008236">
    <property type="term" value="F:serine-type peptidase activity"/>
    <property type="evidence" value="ECO:0007669"/>
    <property type="project" value="InterPro"/>
</dbReference>
<dbReference type="SUPFAM" id="SSF53474">
    <property type="entry name" value="alpha/beta-Hydrolases"/>
    <property type="match status" value="1"/>
</dbReference>
<evidence type="ECO:0000259" key="4">
    <source>
        <dbReference type="Pfam" id="PF18435"/>
    </source>
</evidence>
<comment type="caution">
    <text evidence="5">The sequence shown here is derived from an EMBL/GenBank/DDBJ whole genome shotgun (WGS) entry which is preliminary data.</text>
</comment>
<dbReference type="InterPro" id="IPR050955">
    <property type="entry name" value="Plant_Biomass_Hydrol_Est"/>
</dbReference>
<accession>A0A318SXY3</accession>
<protein>
    <submittedName>
        <fullName evidence="5">Prolyl oligopeptidase family protein</fullName>
    </submittedName>
</protein>
<feature type="domain" description="Esterase Ig-like N-terminal" evidence="4">
    <location>
        <begin position="28"/>
        <end position="147"/>
    </location>
</feature>
<dbReference type="GO" id="GO:0006508">
    <property type="term" value="P:proteolysis"/>
    <property type="evidence" value="ECO:0007669"/>
    <property type="project" value="InterPro"/>
</dbReference>
<dbReference type="Proteomes" id="UP000248311">
    <property type="component" value="Unassembled WGS sequence"/>
</dbReference>
<dbReference type="Pfam" id="PF18435">
    <property type="entry name" value="EstA_Ig_like"/>
    <property type="match status" value="1"/>
</dbReference>
<reference evidence="5 6" key="1">
    <citation type="submission" date="2018-06" db="EMBL/GenBank/DDBJ databases">
        <title>Genomic Encyclopedia of Type Strains, Phase III (KMG-III): the genomes of soil and plant-associated and newly described type strains.</title>
        <authorList>
            <person name="Whitman W."/>
        </authorList>
    </citation>
    <scope>NUCLEOTIDE SEQUENCE [LARGE SCALE GENOMIC DNA]</scope>
    <source>
        <strain evidence="5 6">CECT 9025</strain>
    </source>
</reference>
<dbReference type="Pfam" id="PF00326">
    <property type="entry name" value="Peptidase_S9"/>
    <property type="match status" value="1"/>
</dbReference>
<organism evidence="5 6">
    <name type="scientific">Pseudoroseicyclus aestuarii</name>
    <dbReference type="NCBI Taxonomy" id="1795041"/>
    <lineage>
        <taxon>Bacteria</taxon>
        <taxon>Pseudomonadati</taxon>
        <taxon>Pseudomonadota</taxon>
        <taxon>Alphaproteobacteria</taxon>
        <taxon>Rhodobacterales</taxon>
        <taxon>Paracoccaceae</taxon>
        <taxon>Pseudoroseicyclus</taxon>
    </lineage>
</organism>
<dbReference type="RefSeq" id="WP_146227411.1">
    <property type="nucleotide sequence ID" value="NZ_QJTE01000001.1"/>
</dbReference>
<dbReference type="AlphaFoldDB" id="A0A318SXY3"/>
<feature type="domain" description="Peptidase S9 prolyl oligopeptidase catalytic" evidence="3">
    <location>
        <begin position="285"/>
        <end position="334"/>
    </location>
</feature>
<keyword evidence="6" id="KW-1185">Reference proteome</keyword>
<dbReference type="Gene3D" id="3.40.50.1820">
    <property type="entry name" value="alpha/beta hydrolase"/>
    <property type="match status" value="1"/>
</dbReference>
<dbReference type="InterPro" id="IPR001375">
    <property type="entry name" value="Peptidase_S9_cat"/>
</dbReference>
<sequence>MKRSARLACGVALAALAPACAAQAQATYDRVDEVQDWGSATVRLIVDLGQEVSAGDIDAAAFEIEAARSDPRQEEPALQAGSLPVEEAYVSDAEGEPAETGTHVTLVPDYGPEQPLSAALNYGAVSPGSEIKFNDWTETSYTISLTRPLAGKEAGVLADTLGDYSRGGIDRFTFDQASYEDVEAGAIDLRYGWFAPEEDEGTNPLIVWLHGGGEGGTDPTMPLAANRADSLASDETQAHFDGAYVLVPQAASRWMEGPEGSIAGVAKPNALSIYSGALQELIEGFVSEREDIDTDRIYLTGASNGGFMTMRLILDHPDYYAAAVAIAQAMDPQYITEEELSGITDLPLWLVTAATDTTVPADTFVAPLYDRLVQAGASDVQLSYLPGVFDTSGRYEAPEGGAFEYNGHWSWVPFYNNDLAMIEGGHGQLYGPSASEAGDVGGHKVTSVMEWLAAQSR</sequence>
<evidence type="ECO:0000256" key="2">
    <source>
        <dbReference type="SAM" id="SignalP"/>
    </source>
</evidence>
<evidence type="ECO:0000313" key="6">
    <source>
        <dbReference type="Proteomes" id="UP000248311"/>
    </source>
</evidence>
<evidence type="ECO:0000313" key="5">
    <source>
        <dbReference type="EMBL" id="PYE86185.1"/>
    </source>
</evidence>
<dbReference type="InterPro" id="IPR029058">
    <property type="entry name" value="AB_hydrolase_fold"/>
</dbReference>
<gene>
    <name evidence="5" type="ORF">DFP88_101862</name>
</gene>
<feature type="chain" id="PRO_5016316364" evidence="2">
    <location>
        <begin position="25"/>
        <end position="457"/>
    </location>
</feature>
<dbReference type="OrthoDB" id="9805640at2"/>
<dbReference type="PANTHER" id="PTHR43037:SF1">
    <property type="entry name" value="BLL1128 PROTEIN"/>
    <property type="match status" value="1"/>
</dbReference>
<dbReference type="InterPro" id="IPR041172">
    <property type="entry name" value="EstA_Ig-like_N"/>
</dbReference>
<dbReference type="EMBL" id="QJTE01000001">
    <property type="protein sequence ID" value="PYE86185.1"/>
    <property type="molecule type" value="Genomic_DNA"/>
</dbReference>
<evidence type="ECO:0000256" key="1">
    <source>
        <dbReference type="ARBA" id="ARBA00022729"/>
    </source>
</evidence>
<dbReference type="Gene3D" id="2.60.40.2180">
    <property type="match status" value="1"/>
</dbReference>
<name>A0A318SXY3_9RHOB</name>
<proteinExistence type="predicted"/>
<dbReference type="PANTHER" id="PTHR43037">
    <property type="entry name" value="UNNAMED PRODUCT-RELATED"/>
    <property type="match status" value="1"/>
</dbReference>
<evidence type="ECO:0000259" key="3">
    <source>
        <dbReference type="Pfam" id="PF00326"/>
    </source>
</evidence>